<dbReference type="RefSeq" id="WP_270878434.1">
    <property type="nucleotide sequence ID" value="NZ_JAQFVF010000019.1"/>
</dbReference>
<reference evidence="3" key="1">
    <citation type="journal article" date="2019" name="Int. J. Syst. Evol. Microbiol.">
        <title>The Global Catalogue of Microorganisms (GCM) 10K type strain sequencing project: providing services to taxonomists for standard genome sequencing and annotation.</title>
        <authorList>
            <consortium name="The Broad Institute Genomics Platform"/>
            <consortium name="The Broad Institute Genome Sequencing Center for Infectious Disease"/>
            <person name="Wu L."/>
            <person name="Ma J."/>
        </authorList>
    </citation>
    <scope>NUCLEOTIDE SEQUENCE [LARGE SCALE GENOMIC DNA]</scope>
    <source>
        <strain evidence="3">KACC 11904</strain>
    </source>
</reference>
<comment type="caution">
    <text evidence="2">The sequence shown here is derived from an EMBL/GenBank/DDBJ whole genome shotgun (WGS) entry which is preliminary data.</text>
</comment>
<keyword evidence="3" id="KW-1185">Reference proteome</keyword>
<evidence type="ECO:0000313" key="2">
    <source>
        <dbReference type="EMBL" id="MFC5447235.1"/>
    </source>
</evidence>
<dbReference type="EMBL" id="JBHSMJ010000006">
    <property type="protein sequence ID" value="MFC5447235.1"/>
    <property type="molecule type" value="Genomic_DNA"/>
</dbReference>
<feature type="region of interest" description="Disordered" evidence="1">
    <location>
        <begin position="46"/>
        <end position="73"/>
    </location>
</feature>
<evidence type="ECO:0000256" key="1">
    <source>
        <dbReference type="SAM" id="MobiDB-lite"/>
    </source>
</evidence>
<protein>
    <submittedName>
        <fullName evidence="2">Uncharacterized protein</fullName>
    </submittedName>
</protein>
<organism evidence="2 3">
    <name type="scientific">Paenibacillus aestuarii</name>
    <dbReference type="NCBI Taxonomy" id="516965"/>
    <lineage>
        <taxon>Bacteria</taxon>
        <taxon>Bacillati</taxon>
        <taxon>Bacillota</taxon>
        <taxon>Bacilli</taxon>
        <taxon>Bacillales</taxon>
        <taxon>Paenibacillaceae</taxon>
        <taxon>Paenibacillus</taxon>
    </lineage>
</organism>
<evidence type="ECO:0000313" key="3">
    <source>
        <dbReference type="Proteomes" id="UP001596044"/>
    </source>
</evidence>
<sequence length="73" mass="7617">MKGNKRIRPTTLLIIGAIVLWGVVALWNEVQRTETGLPAVQPTTAVHMKSGPSANSNQIAINPGGDSANLGSP</sequence>
<gene>
    <name evidence="2" type="ORF">ACFPOG_03125</name>
</gene>
<name>A0ABW0K1G7_9BACL</name>
<proteinExistence type="predicted"/>
<dbReference type="Proteomes" id="UP001596044">
    <property type="component" value="Unassembled WGS sequence"/>
</dbReference>
<accession>A0ABW0K1G7</accession>